<feature type="transmembrane region" description="Helical" evidence="12">
    <location>
        <begin position="233"/>
        <end position="254"/>
    </location>
</feature>
<feature type="active site" description="Phosphocysteine intermediate; for EIIB activity" evidence="11">
    <location>
        <position position="465"/>
    </location>
</feature>
<dbReference type="InterPro" id="IPR018113">
    <property type="entry name" value="PTrfase_EIIB_Cys"/>
</dbReference>
<keyword evidence="8" id="KW-0418">Kinase</keyword>
<dbReference type="PROSITE" id="PS51103">
    <property type="entry name" value="PTS_EIIC_TYPE_1"/>
    <property type="match status" value="1"/>
</dbReference>
<accession>A0AB38A399</accession>
<dbReference type="InterPro" id="IPR036878">
    <property type="entry name" value="Glu_permease_IIB"/>
</dbReference>
<dbReference type="PANTHER" id="PTHR30009">
    <property type="entry name" value="CYTOCHROME C-TYPE SYNTHESIS PROTEIN AND PTS TRANSMEMBRANE COMPONENT"/>
    <property type="match status" value="1"/>
</dbReference>
<dbReference type="InterPro" id="IPR003352">
    <property type="entry name" value="PTS_EIIC"/>
</dbReference>
<dbReference type="PROSITE" id="PS01035">
    <property type="entry name" value="PTS_EIIB_TYPE_1_CYS"/>
    <property type="match status" value="1"/>
</dbReference>
<keyword evidence="4" id="KW-0762">Sugar transport</keyword>
<comment type="subcellular location">
    <subcellularLocation>
        <location evidence="1">Cell membrane</location>
        <topology evidence="1">Multi-pass membrane protein</topology>
    </subcellularLocation>
</comment>
<dbReference type="NCBIfam" id="TIGR02005">
    <property type="entry name" value="PTS-IIBC-alpha"/>
    <property type="match status" value="1"/>
</dbReference>
<dbReference type="GO" id="GO:0016301">
    <property type="term" value="F:kinase activity"/>
    <property type="evidence" value="ECO:0007669"/>
    <property type="project" value="UniProtKB-KW"/>
</dbReference>
<protein>
    <submittedName>
        <fullName evidence="15">PTS system, arbutin-like IIC component</fullName>
    </submittedName>
</protein>
<evidence type="ECO:0000256" key="8">
    <source>
        <dbReference type="ARBA" id="ARBA00022777"/>
    </source>
</evidence>
<feature type="transmembrane region" description="Helical" evidence="12">
    <location>
        <begin position="274"/>
        <end position="294"/>
    </location>
</feature>
<evidence type="ECO:0000313" key="15">
    <source>
        <dbReference type="EMBL" id="SEA88387.1"/>
    </source>
</evidence>
<feature type="transmembrane region" description="Helical" evidence="12">
    <location>
        <begin position="353"/>
        <end position="374"/>
    </location>
</feature>
<dbReference type="GO" id="GO:0090563">
    <property type="term" value="F:protein-phosphocysteine-sugar phosphotransferase activity"/>
    <property type="evidence" value="ECO:0007669"/>
    <property type="project" value="TreeGrafter"/>
</dbReference>
<comment type="caution">
    <text evidence="15">The sequence shown here is derived from an EMBL/GenBank/DDBJ whole genome shotgun (WGS) entry which is preliminary data.</text>
</comment>
<keyword evidence="3" id="KW-1003">Cell membrane</keyword>
<dbReference type="InterPro" id="IPR050429">
    <property type="entry name" value="PTS_Glucose_EIICBA"/>
</dbReference>
<keyword evidence="6" id="KW-0598">Phosphotransferase system</keyword>
<evidence type="ECO:0000256" key="4">
    <source>
        <dbReference type="ARBA" id="ARBA00022597"/>
    </source>
</evidence>
<dbReference type="InterPro" id="IPR013013">
    <property type="entry name" value="PTS_EIIC_1"/>
</dbReference>
<proteinExistence type="predicted"/>
<dbReference type="Pfam" id="PF00367">
    <property type="entry name" value="PTS_EIIB"/>
    <property type="match status" value="1"/>
</dbReference>
<feature type="transmembrane region" description="Helical" evidence="12">
    <location>
        <begin position="52"/>
        <end position="78"/>
    </location>
</feature>
<evidence type="ECO:0000259" key="14">
    <source>
        <dbReference type="PROSITE" id="PS51103"/>
    </source>
</evidence>
<dbReference type="SUPFAM" id="SSF55604">
    <property type="entry name" value="Glucose permease domain IIB"/>
    <property type="match status" value="1"/>
</dbReference>
<evidence type="ECO:0000256" key="6">
    <source>
        <dbReference type="ARBA" id="ARBA00022683"/>
    </source>
</evidence>
<evidence type="ECO:0000256" key="12">
    <source>
        <dbReference type="SAM" id="Phobius"/>
    </source>
</evidence>
<keyword evidence="16" id="KW-1185">Reference proteome</keyword>
<dbReference type="PROSITE" id="PS51098">
    <property type="entry name" value="PTS_EIIB_TYPE_1"/>
    <property type="match status" value="1"/>
</dbReference>
<feature type="transmembrane region" description="Helical" evidence="12">
    <location>
        <begin position="306"/>
        <end position="322"/>
    </location>
</feature>
<feature type="transmembrane region" description="Helical" evidence="12">
    <location>
        <begin position="12"/>
        <end position="32"/>
    </location>
</feature>
<evidence type="ECO:0000313" key="16">
    <source>
        <dbReference type="Proteomes" id="UP000199042"/>
    </source>
</evidence>
<keyword evidence="7 12" id="KW-0812">Transmembrane</keyword>
<dbReference type="InterPro" id="IPR010975">
    <property type="entry name" value="PTS_IIBC_a_glc"/>
</dbReference>
<dbReference type="Gene3D" id="3.30.1360.60">
    <property type="entry name" value="Glucose permease domain IIB"/>
    <property type="match status" value="1"/>
</dbReference>
<evidence type="ECO:0000256" key="3">
    <source>
        <dbReference type="ARBA" id="ARBA00022475"/>
    </source>
</evidence>
<feature type="transmembrane region" description="Helical" evidence="12">
    <location>
        <begin position="164"/>
        <end position="196"/>
    </location>
</feature>
<dbReference type="GO" id="GO:0009401">
    <property type="term" value="P:phosphoenolpyruvate-dependent sugar phosphotransferase system"/>
    <property type="evidence" value="ECO:0007669"/>
    <property type="project" value="UniProtKB-KW"/>
</dbReference>
<dbReference type="AlphaFoldDB" id="A0AB38A399"/>
<evidence type="ECO:0000256" key="7">
    <source>
        <dbReference type="ARBA" id="ARBA00022692"/>
    </source>
</evidence>
<dbReference type="Pfam" id="PF02378">
    <property type="entry name" value="PTS_EIIC"/>
    <property type="match status" value="1"/>
</dbReference>
<reference evidence="15 16" key="1">
    <citation type="submission" date="2016-10" db="EMBL/GenBank/DDBJ databases">
        <authorList>
            <person name="Varghese N."/>
            <person name="Submissions S."/>
        </authorList>
    </citation>
    <scope>NUCLEOTIDE SEQUENCE [LARGE SCALE GENOMIC DNA]</scope>
    <source>
        <strain evidence="15 16">DSM 14526</strain>
    </source>
</reference>
<dbReference type="NCBIfam" id="TIGR00826">
    <property type="entry name" value="EIIB_glc"/>
    <property type="match status" value="1"/>
</dbReference>
<dbReference type="CDD" id="cd00212">
    <property type="entry name" value="PTS_IIB_glc"/>
    <property type="match status" value="1"/>
</dbReference>
<dbReference type="GO" id="GO:0008982">
    <property type="term" value="F:protein-N(PI)-phosphohistidine-sugar phosphotransferase activity"/>
    <property type="evidence" value="ECO:0007669"/>
    <property type="project" value="InterPro"/>
</dbReference>
<name>A0AB38A399_9LACT</name>
<feature type="transmembrane region" description="Helical" evidence="12">
    <location>
        <begin position="128"/>
        <end position="152"/>
    </location>
</feature>
<organism evidence="15 16">
    <name type="scientific">Trichococcus collinsii</name>
    <dbReference type="NCBI Taxonomy" id="157076"/>
    <lineage>
        <taxon>Bacteria</taxon>
        <taxon>Bacillati</taxon>
        <taxon>Bacillota</taxon>
        <taxon>Bacilli</taxon>
        <taxon>Lactobacillales</taxon>
        <taxon>Carnobacteriaceae</taxon>
        <taxon>Trichococcus</taxon>
    </lineage>
</organism>
<keyword evidence="2" id="KW-0813">Transport</keyword>
<feature type="transmembrane region" description="Helical" evidence="12">
    <location>
        <begin position="386"/>
        <end position="406"/>
    </location>
</feature>
<feature type="domain" description="PTS EIIC type-1" evidence="14">
    <location>
        <begin position="1"/>
        <end position="418"/>
    </location>
</feature>
<evidence type="ECO:0000256" key="1">
    <source>
        <dbReference type="ARBA" id="ARBA00004651"/>
    </source>
</evidence>
<feature type="transmembrane region" description="Helical" evidence="12">
    <location>
        <begin position="202"/>
        <end position="221"/>
    </location>
</feature>
<keyword evidence="10 12" id="KW-0472">Membrane</keyword>
<feature type="transmembrane region" description="Helical" evidence="12">
    <location>
        <begin position="90"/>
        <end position="108"/>
    </location>
</feature>
<dbReference type="EMBL" id="FNQH01000009">
    <property type="protein sequence ID" value="SEA88387.1"/>
    <property type="molecule type" value="Genomic_DNA"/>
</dbReference>
<keyword evidence="5" id="KW-0808">Transferase</keyword>
<dbReference type="Proteomes" id="UP000199042">
    <property type="component" value="Unassembled WGS sequence"/>
</dbReference>
<feature type="transmembrane region" description="Helical" evidence="12">
    <location>
        <begin position="328"/>
        <end position="346"/>
    </location>
</feature>
<evidence type="ECO:0000259" key="13">
    <source>
        <dbReference type="PROSITE" id="PS51098"/>
    </source>
</evidence>
<feature type="domain" description="PTS EIIB type-1" evidence="13">
    <location>
        <begin position="443"/>
        <end position="524"/>
    </location>
</feature>
<sequence>MMKKVQRFGGAMLAPVMLFSFSGVIVGLAILFQNEQIMGQIAHEGTFWWKFWNLIAAGGWTVFFQLPLLFVVGLPIGLAKKHSGRAAMEALVAYLTFNYFINALLTYWPTTFMADIMQDVGGSSGLAMIAGIKSLDTGMVGALLVSGITVYLHNRYFEQPLPEVLSIFSGSVFVTMLAFFAMIPVAVLMAFVWPVIQEGVRSLQGFFINSGNLGVWVYSFLEKILIPTGMHHFIYSPFAYDNAVVQGGMAAYWASHIGEFQTSAQSLKEMYPMGGFALSGMSKIFGSIGLSAAIIKAAKPEKRKTVIALMVPAALTAILTGITEPIEFTFLFLAPSLFLIHALLSATLATSAYALGVVGDFGGGIINFTTLNWLPLWKFHGNTYVAQILIGLLFSVIWYLTFTFMIKKFDLKTPGREETEEVGQLYTKKDYLQKKGEKGSRHSHQAASYLELLGGKDNVVEVTNCATRLRLTVKDPKKVGTVQEFQQTGAHGLVNDGKGAIQVIVGLTVPMVRESFENLLYNEE</sequence>
<evidence type="ECO:0000256" key="11">
    <source>
        <dbReference type="PROSITE-ProRule" id="PRU00421"/>
    </source>
</evidence>
<evidence type="ECO:0000256" key="2">
    <source>
        <dbReference type="ARBA" id="ARBA00022448"/>
    </source>
</evidence>
<evidence type="ECO:0000256" key="9">
    <source>
        <dbReference type="ARBA" id="ARBA00022989"/>
    </source>
</evidence>
<dbReference type="InterPro" id="IPR001996">
    <property type="entry name" value="PTS_IIB_1"/>
</dbReference>
<keyword evidence="9 12" id="KW-1133">Transmembrane helix</keyword>
<gene>
    <name evidence="15" type="ORF">SAMN04488525_10927</name>
</gene>
<evidence type="ECO:0000256" key="5">
    <source>
        <dbReference type="ARBA" id="ARBA00022679"/>
    </source>
</evidence>
<dbReference type="PANTHER" id="PTHR30009:SF12">
    <property type="entry name" value="PHOSPHOTRANSFERASE IIC COMPONENT GLVC"/>
    <property type="match status" value="1"/>
</dbReference>
<dbReference type="GO" id="GO:0005886">
    <property type="term" value="C:plasma membrane"/>
    <property type="evidence" value="ECO:0007669"/>
    <property type="project" value="UniProtKB-SubCell"/>
</dbReference>
<evidence type="ECO:0000256" key="10">
    <source>
        <dbReference type="ARBA" id="ARBA00023136"/>
    </source>
</evidence>
<dbReference type="RefSeq" id="WP_086986561.1">
    <property type="nucleotide sequence ID" value="NZ_FJNA01000002.1"/>
</dbReference>